<reference evidence="1 2" key="1">
    <citation type="submission" date="2024-05" db="EMBL/GenBank/DDBJ databases">
        <title>Haplotype-resolved chromosome-level genome assembly of Huyou (Citrus changshanensis).</title>
        <authorList>
            <person name="Miao C."/>
            <person name="Chen W."/>
            <person name="Wu Y."/>
            <person name="Wang L."/>
            <person name="Zhao S."/>
            <person name="Grierson D."/>
            <person name="Xu C."/>
            <person name="Chen K."/>
        </authorList>
    </citation>
    <scope>NUCLEOTIDE SEQUENCE [LARGE SCALE GENOMIC DNA]</scope>
    <source>
        <strain evidence="1">01-14</strain>
        <tissue evidence="1">Leaf</tissue>
    </source>
</reference>
<protein>
    <submittedName>
        <fullName evidence="1">Uncharacterized protein</fullName>
    </submittedName>
</protein>
<sequence length="87" mass="10271">MFPVLHQKPAKQSAGLSSQAKQRKFMHIDWLLPSLLKKELISRMWFEWNEYCGYKNSQVETVDVNYCGDLFLGSQLLKEDGRVLYRM</sequence>
<dbReference type="Proteomes" id="UP001428341">
    <property type="component" value="Unassembled WGS sequence"/>
</dbReference>
<accession>A0AAP0LLW5</accession>
<dbReference type="EMBL" id="JBCGBO010000025">
    <property type="protein sequence ID" value="KAK9177178.1"/>
    <property type="molecule type" value="Genomic_DNA"/>
</dbReference>
<name>A0AAP0LLW5_9ROSI</name>
<organism evidence="1 2">
    <name type="scientific">Citrus x changshan-huyou</name>
    <dbReference type="NCBI Taxonomy" id="2935761"/>
    <lineage>
        <taxon>Eukaryota</taxon>
        <taxon>Viridiplantae</taxon>
        <taxon>Streptophyta</taxon>
        <taxon>Embryophyta</taxon>
        <taxon>Tracheophyta</taxon>
        <taxon>Spermatophyta</taxon>
        <taxon>Magnoliopsida</taxon>
        <taxon>eudicotyledons</taxon>
        <taxon>Gunneridae</taxon>
        <taxon>Pentapetalae</taxon>
        <taxon>rosids</taxon>
        <taxon>malvids</taxon>
        <taxon>Sapindales</taxon>
        <taxon>Rutaceae</taxon>
        <taxon>Aurantioideae</taxon>
        <taxon>Citrus</taxon>
    </lineage>
</organism>
<gene>
    <name evidence="1" type="ORF">WN944_029197</name>
</gene>
<dbReference type="AlphaFoldDB" id="A0AAP0LLW5"/>
<comment type="caution">
    <text evidence="1">The sequence shown here is derived from an EMBL/GenBank/DDBJ whole genome shotgun (WGS) entry which is preliminary data.</text>
</comment>
<proteinExistence type="predicted"/>
<evidence type="ECO:0000313" key="2">
    <source>
        <dbReference type="Proteomes" id="UP001428341"/>
    </source>
</evidence>
<evidence type="ECO:0000313" key="1">
    <source>
        <dbReference type="EMBL" id="KAK9177178.1"/>
    </source>
</evidence>
<keyword evidence="2" id="KW-1185">Reference proteome</keyword>